<dbReference type="Proteomes" id="UP001177744">
    <property type="component" value="Unassembled WGS sequence"/>
</dbReference>
<comment type="caution">
    <text evidence="1">The sequence shown here is derived from an EMBL/GenBank/DDBJ whole genome shotgun (WGS) entry which is preliminary data.</text>
</comment>
<name>A0AA40LMX4_CNENI</name>
<sequence length="76" mass="8573">MAWLVRSVGGKSDVTLSLFGGTEMETKKDSQLLMPLILLSVLFSQTWALPALEAEALRFHIQVKYKEDIAKKQYMA</sequence>
<organism evidence="1 2">
    <name type="scientific">Cnephaeus nilssonii</name>
    <name type="common">Northern bat</name>
    <name type="synonym">Eptesicus nilssonii</name>
    <dbReference type="NCBI Taxonomy" id="3371016"/>
    <lineage>
        <taxon>Eukaryota</taxon>
        <taxon>Metazoa</taxon>
        <taxon>Chordata</taxon>
        <taxon>Craniata</taxon>
        <taxon>Vertebrata</taxon>
        <taxon>Euteleostomi</taxon>
        <taxon>Mammalia</taxon>
        <taxon>Eutheria</taxon>
        <taxon>Laurasiatheria</taxon>
        <taxon>Chiroptera</taxon>
        <taxon>Yangochiroptera</taxon>
        <taxon>Vespertilionidae</taxon>
        <taxon>Cnephaeus</taxon>
    </lineage>
</organism>
<reference evidence="1" key="1">
    <citation type="submission" date="2023-06" db="EMBL/GenBank/DDBJ databases">
        <title>Reference genome for the Northern bat (Eptesicus nilssonii), a most northern bat species.</title>
        <authorList>
            <person name="Laine V.N."/>
            <person name="Pulliainen A.T."/>
            <person name="Lilley T.M."/>
        </authorList>
    </citation>
    <scope>NUCLEOTIDE SEQUENCE</scope>
    <source>
        <strain evidence="1">BLF_Eptnil</strain>
        <tissue evidence="1">Kidney</tissue>
    </source>
</reference>
<dbReference type="AlphaFoldDB" id="A0AA40LMX4"/>
<dbReference type="EMBL" id="JAULJE010000010">
    <property type="protein sequence ID" value="KAK1337922.1"/>
    <property type="molecule type" value="Genomic_DNA"/>
</dbReference>
<proteinExistence type="predicted"/>
<accession>A0AA40LMX4</accession>
<gene>
    <name evidence="1" type="ORF">QTO34_001024</name>
</gene>
<evidence type="ECO:0000313" key="1">
    <source>
        <dbReference type="EMBL" id="KAK1337922.1"/>
    </source>
</evidence>
<keyword evidence="2" id="KW-1185">Reference proteome</keyword>
<protein>
    <submittedName>
        <fullName evidence="1">Uncharacterized protein</fullName>
    </submittedName>
</protein>
<evidence type="ECO:0000313" key="2">
    <source>
        <dbReference type="Proteomes" id="UP001177744"/>
    </source>
</evidence>